<organism evidence="9 10">
    <name type="scientific">Babesia ovata</name>
    <dbReference type="NCBI Taxonomy" id="189622"/>
    <lineage>
        <taxon>Eukaryota</taxon>
        <taxon>Sar</taxon>
        <taxon>Alveolata</taxon>
        <taxon>Apicomplexa</taxon>
        <taxon>Aconoidasida</taxon>
        <taxon>Piroplasmida</taxon>
        <taxon>Babesiidae</taxon>
        <taxon>Babesia</taxon>
    </lineage>
</organism>
<evidence type="ECO:0000256" key="1">
    <source>
        <dbReference type="ARBA" id="ARBA00004236"/>
    </source>
</evidence>
<dbReference type="PROSITE" id="PS51701">
    <property type="entry name" value="6_CYS"/>
    <property type="match status" value="1"/>
</dbReference>
<keyword evidence="5" id="KW-0472">Membrane</keyword>
<evidence type="ECO:0000256" key="3">
    <source>
        <dbReference type="ARBA" id="ARBA00022475"/>
    </source>
</evidence>
<dbReference type="RefSeq" id="XP_028864944.1">
    <property type="nucleotide sequence ID" value="XM_029009111.1"/>
</dbReference>
<keyword evidence="6" id="KW-1015">Disulfide bond</keyword>
<evidence type="ECO:0000256" key="6">
    <source>
        <dbReference type="ARBA" id="ARBA00023157"/>
    </source>
</evidence>
<keyword evidence="7" id="KW-0325">Glycoprotein</keyword>
<keyword evidence="4" id="KW-0732">Signal</keyword>
<evidence type="ECO:0000256" key="5">
    <source>
        <dbReference type="ARBA" id="ARBA00023136"/>
    </source>
</evidence>
<dbReference type="AlphaFoldDB" id="A0A2H6K6T7"/>
<dbReference type="EMBL" id="BDSA01000001">
    <property type="protein sequence ID" value="GBE58701.1"/>
    <property type="molecule type" value="Genomic_DNA"/>
</dbReference>
<evidence type="ECO:0000259" key="8">
    <source>
        <dbReference type="PROSITE" id="PS51701"/>
    </source>
</evidence>
<proteinExistence type="predicted"/>
<dbReference type="InterPro" id="IPR038160">
    <property type="entry name" value="6_CYS_dom_sf"/>
</dbReference>
<evidence type="ECO:0000256" key="2">
    <source>
        <dbReference type="ARBA" id="ARBA00004241"/>
    </source>
</evidence>
<reference evidence="9 10" key="1">
    <citation type="journal article" date="2017" name="BMC Genomics">
        <title>Whole-genome assembly of Babesia ovata and comparative genomics between closely related pathogens.</title>
        <authorList>
            <person name="Yamagishi J."/>
            <person name="Asada M."/>
            <person name="Hakimi H."/>
            <person name="Tanaka T.Q."/>
            <person name="Sugimoto C."/>
            <person name="Kawazu S."/>
        </authorList>
    </citation>
    <scope>NUCLEOTIDE SEQUENCE [LARGE SCALE GENOMIC DNA]</scope>
    <source>
        <strain evidence="9 10">Miyake</strain>
    </source>
</reference>
<dbReference type="OrthoDB" id="365660at2759"/>
<keyword evidence="3" id="KW-1003">Cell membrane</keyword>
<comment type="subcellular location">
    <subcellularLocation>
        <location evidence="1">Cell membrane</location>
    </subcellularLocation>
    <subcellularLocation>
        <location evidence="2">Cell surface</location>
    </subcellularLocation>
</comment>
<dbReference type="Gene3D" id="2.60.40.2860">
    <property type="match status" value="1"/>
</dbReference>
<dbReference type="Proteomes" id="UP000236319">
    <property type="component" value="Unassembled WGS sequence"/>
</dbReference>
<evidence type="ECO:0000256" key="4">
    <source>
        <dbReference type="ARBA" id="ARBA00022729"/>
    </source>
</evidence>
<accession>A0A2H6K6T7</accession>
<gene>
    <name evidence="9" type="ORF">BOVATA_001940</name>
</gene>
<dbReference type="VEuPathDB" id="PiroplasmaDB:BOVATA_001940"/>
<evidence type="ECO:0000313" key="9">
    <source>
        <dbReference type="EMBL" id="GBE58701.1"/>
    </source>
</evidence>
<dbReference type="GO" id="GO:0009986">
    <property type="term" value="C:cell surface"/>
    <property type="evidence" value="ECO:0007669"/>
    <property type="project" value="UniProtKB-SubCell"/>
</dbReference>
<evidence type="ECO:0000256" key="7">
    <source>
        <dbReference type="ARBA" id="ARBA00023180"/>
    </source>
</evidence>
<feature type="domain" description="6-Cys" evidence="8">
    <location>
        <begin position="811"/>
        <end position="941"/>
    </location>
</feature>
<protein>
    <recommendedName>
        <fullName evidence="8">6-Cys domain-containing protein</fullName>
    </recommendedName>
</protein>
<name>A0A2H6K6T7_9APIC</name>
<evidence type="ECO:0000313" key="10">
    <source>
        <dbReference type="Proteomes" id="UP000236319"/>
    </source>
</evidence>
<dbReference type="GO" id="GO:0005886">
    <property type="term" value="C:plasma membrane"/>
    <property type="evidence" value="ECO:0007669"/>
    <property type="project" value="UniProtKB-SubCell"/>
</dbReference>
<keyword evidence="10" id="KW-1185">Reference proteome</keyword>
<dbReference type="GeneID" id="39872471"/>
<comment type="caution">
    <text evidence="9">The sequence shown here is derived from an EMBL/GenBank/DDBJ whole genome shotgun (WGS) entry which is preliminary data.</text>
</comment>
<sequence length="941" mass="106732">MQLIRSIDALHYDFADYDISVGSYALVGLHVDMDDVKITTLVCPRQINNTEYVWHPQSTSNDNAQVNTYVSGNGKLKSVAFSDVVATETPRPYVRAVSTESQTRLHVDLTDHDVYAITENRLMFICGPRDLNLSDTLQDLLDRLNDIPPQQKFSWYSETPLTEEISKIGKGLGVFFMYRGRVHMPLQGCGSRPSPLFAPDNEVTVDPITGTRSCVVDPMSKSRIGFICEGRIEPEDCMKSLIDQNGEAVDPPHPHMYWDFDTHVPWVAARYFNDLAVRPFNGECKCIDTETEQVKARIEVRSKTDYICDIASMILRNRFRPIRGPWCSVMLHPGSTLTIKLPKKADNWTATDGYFDDDVEGDSSTLPFSQMPSIYEYETDLMPNDMATLRQLASVHDFDIYDEILYHKALAGDALELDVSKMPRGEVKLHYNVNNPLALRNGVNSFLYHWTLISRNETVLERVRATVSVSFAFTYRYNIVGCDRWTPSMFEPTRNNDYLATKPMGNGIGTTYEWLLHVWEGKKQAGIRCGPNEELLPGNCDSTGYDLYSNQIMPFAESVRNATLYPIRGFQVFEMSFLNIPVSYACICVDQHGYERSRLTLGSNHDVDYSYIISREEASQTLLPYSLLAWGEVAHLYMEIIYMQSIRLHHVPKKPITLHVGTALYLHCALDDELKNAVNDGFPPPTWLPSHPAFYYYTLEHTAYGPELIRKRYKDIIAGTKRGFDVYPITSTDDYYDLRIKSDRGAILISKDPDNTEYVPMTFVCGKELRRSDFGLFDDDTHAPVIPHATAPLERYTWHLVEVAVEMTDPYMQGCGVTQPSVELFKPETPKLYDSDGNPKFGCKIDLHTAREAAFYCPAPYVLDPPNCFSQVSVDDDVKNLKDFSQSLVVSHSNHFVILEFDGSLVGPGETLRQTPPLECRCVTVKGAVLSTIQIENYYAK</sequence>
<dbReference type="Pfam" id="PF07422">
    <property type="entry name" value="s48_45"/>
    <property type="match status" value="1"/>
</dbReference>
<dbReference type="InterPro" id="IPR010884">
    <property type="entry name" value="6_CYS_dom"/>
</dbReference>